<feature type="compositionally biased region" description="Basic and acidic residues" evidence="4">
    <location>
        <begin position="26"/>
        <end position="48"/>
    </location>
</feature>
<accession>A0ABR9N3M5</accession>
<keyword evidence="6" id="KW-1185">Reference proteome</keyword>
<name>A0ABR9N3M5_9MICO</name>
<gene>
    <name evidence="5" type="ORF">IHE71_18140</name>
</gene>
<dbReference type="SUPFAM" id="SSF52768">
    <property type="entry name" value="Arginase/deacetylase"/>
    <property type="match status" value="1"/>
</dbReference>
<evidence type="ECO:0000256" key="4">
    <source>
        <dbReference type="SAM" id="MobiDB-lite"/>
    </source>
</evidence>
<comment type="caution">
    <text evidence="5">The sequence shown here is derived from an EMBL/GenBank/DDBJ whole genome shotgun (WGS) entry which is preliminary data.</text>
</comment>
<organism evidence="5 6">
    <name type="scientific">Myceligenerans pegani</name>
    <dbReference type="NCBI Taxonomy" id="2776917"/>
    <lineage>
        <taxon>Bacteria</taxon>
        <taxon>Bacillati</taxon>
        <taxon>Actinomycetota</taxon>
        <taxon>Actinomycetes</taxon>
        <taxon>Micrococcales</taxon>
        <taxon>Promicromonosporaceae</taxon>
        <taxon>Myceligenerans</taxon>
    </lineage>
</organism>
<dbReference type="PANTHER" id="PTHR11358">
    <property type="entry name" value="ARGINASE/AGMATINASE"/>
    <property type="match status" value="1"/>
</dbReference>
<reference evidence="5 6" key="1">
    <citation type="submission" date="2020-10" db="EMBL/GenBank/DDBJ databases">
        <title>Myceligenerans pegani sp. nov., an endophytic actinomycete isolated from Peganum harmala L. in Xinjiang, China.</title>
        <authorList>
            <person name="Xin L."/>
        </authorList>
    </citation>
    <scope>NUCLEOTIDE SEQUENCE [LARGE SCALE GENOMIC DNA]</scope>
    <source>
        <strain evidence="5 6">TRM65318</strain>
    </source>
</reference>
<feature type="compositionally biased region" description="Polar residues" evidence="4">
    <location>
        <begin position="1"/>
        <end position="10"/>
    </location>
</feature>
<feature type="region of interest" description="Disordered" evidence="4">
    <location>
        <begin position="1"/>
        <end position="65"/>
    </location>
</feature>
<comment type="similarity">
    <text evidence="3">Belongs to the arginase family.</text>
</comment>
<sequence length="167" mass="18305">MRARRGTNTEVGGGAPVIRSRGHGQQSDHEDRAERRQHEPGDDHRSDPGRVGGLSGVDERSHVNIPDAFLPEGCFDIPGGEHLARHDHEAGDEQDRLEFAPGTGTPEPGGFAPIDLLRAIRRLTLETNVVGMDVMELAPAYDHADVMINNAHRLIWEALAALSFKKR</sequence>
<keyword evidence="2" id="KW-0378">Hydrolase</keyword>
<evidence type="ECO:0000256" key="3">
    <source>
        <dbReference type="PROSITE-ProRule" id="PRU00742"/>
    </source>
</evidence>
<keyword evidence="1" id="KW-0479">Metal-binding</keyword>
<dbReference type="Gene3D" id="3.40.800.10">
    <property type="entry name" value="Ureohydrolase domain"/>
    <property type="match status" value="1"/>
</dbReference>
<dbReference type="PROSITE" id="PS51409">
    <property type="entry name" value="ARGINASE_2"/>
    <property type="match status" value="1"/>
</dbReference>
<evidence type="ECO:0000256" key="2">
    <source>
        <dbReference type="ARBA" id="ARBA00022801"/>
    </source>
</evidence>
<protein>
    <submittedName>
        <fullName evidence="5">Arginase family protein</fullName>
    </submittedName>
</protein>
<evidence type="ECO:0000313" key="5">
    <source>
        <dbReference type="EMBL" id="MBE1877612.1"/>
    </source>
</evidence>
<dbReference type="InterPro" id="IPR023696">
    <property type="entry name" value="Ureohydrolase_dom_sf"/>
</dbReference>
<dbReference type="Proteomes" id="UP000625527">
    <property type="component" value="Unassembled WGS sequence"/>
</dbReference>
<dbReference type="Pfam" id="PF00491">
    <property type="entry name" value="Arginase"/>
    <property type="match status" value="1"/>
</dbReference>
<proteinExistence type="inferred from homology"/>
<dbReference type="EMBL" id="JADAQT010000105">
    <property type="protein sequence ID" value="MBE1877612.1"/>
    <property type="molecule type" value="Genomic_DNA"/>
</dbReference>
<dbReference type="PANTHER" id="PTHR11358:SF26">
    <property type="entry name" value="GUANIDINO ACID HYDROLASE, MITOCHONDRIAL"/>
    <property type="match status" value="1"/>
</dbReference>
<dbReference type="InterPro" id="IPR006035">
    <property type="entry name" value="Ureohydrolase"/>
</dbReference>
<evidence type="ECO:0000256" key="1">
    <source>
        <dbReference type="ARBA" id="ARBA00022723"/>
    </source>
</evidence>
<evidence type="ECO:0000313" key="6">
    <source>
        <dbReference type="Proteomes" id="UP000625527"/>
    </source>
</evidence>